<comment type="caution">
    <text evidence="2">The sequence shown here is derived from an EMBL/GenBank/DDBJ whole genome shotgun (WGS) entry which is preliminary data.</text>
</comment>
<protein>
    <submittedName>
        <fullName evidence="2">Uncharacterized protein</fullName>
    </submittedName>
</protein>
<dbReference type="EMBL" id="RKIK01000029">
    <property type="protein sequence ID" value="ROV59947.1"/>
    <property type="molecule type" value="Genomic_DNA"/>
</dbReference>
<dbReference type="InterPro" id="IPR016024">
    <property type="entry name" value="ARM-type_fold"/>
</dbReference>
<feature type="region of interest" description="Disordered" evidence="1">
    <location>
        <begin position="26"/>
        <end position="45"/>
    </location>
</feature>
<dbReference type="Pfam" id="PF13428">
    <property type="entry name" value="TPR_14"/>
    <property type="match status" value="1"/>
</dbReference>
<proteinExistence type="predicted"/>
<dbReference type="Proteomes" id="UP000278792">
    <property type="component" value="Unassembled WGS sequence"/>
</dbReference>
<gene>
    <name evidence="2" type="ORF">EGH82_11375</name>
</gene>
<evidence type="ECO:0000313" key="3">
    <source>
        <dbReference type="Proteomes" id="UP000278792"/>
    </source>
</evidence>
<organism evidence="2 3">
    <name type="scientific">Vibrio ponticus</name>
    <dbReference type="NCBI Taxonomy" id="265668"/>
    <lineage>
        <taxon>Bacteria</taxon>
        <taxon>Pseudomonadati</taxon>
        <taxon>Pseudomonadota</taxon>
        <taxon>Gammaproteobacteria</taxon>
        <taxon>Vibrionales</taxon>
        <taxon>Vibrionaceae</taxon>
        <taxon>Vibrio</taxon>
    </lineage>
</organism>
<dbReference type="InterPro" id="IPR011990">
    <property type="entry name" value="TPR-like_helical_dom_sf"/>
</dbReference>
<dbReference type="SUPFAM" id="SSF48452">
    <property type="entry name" value="TPR-like"/>
    <property type="match status" value="1"/>
</dbReference>
<evidence type="ECO:0000256" key="1">
    <source>
        <dbReference type="SAM" id="MobiDB-lite"/>
    </source>
</evidence>
<accession>A0A3N3DZK7</accession>
<evidence type="ECO:0000313" key="2">
    <source>
        <dbReference type="EMBL" id="ROV59947.1"/>
    </source>
</evidence>
<sequence length="354" mass="39095">MLTLVFAAPTFAQTSAETGTQINAQANNGSLSSTQAGSPVAQAPNTSISQSLSQHIADLSYQAQDKILDSAQRAKALRELAQYPNQNALVAVARGLKDQDAEIREAAVIAAEPYGIEYRWRLLSPLLDDANHSVRVTSAANLVRDYQRLDPVQQQQLSRPIAELIDYLKPQQESSSRLLLADVYRWQGEWQQADVIYQALLAKQPDNRQIWLSLADNYRAQELDKAALETLNSAIHRVPANALENAPLHYSKALTLVRLDRPEEAAQEMAIAASSAKDNSYYWYLNGVLQEPISVETATSSFEKAYLISGAPEQLYALCDIYLRHDNAKGAQCLAELEKIAPPYVIEELKGKGS</sequence>
<dbReference type="SUPFAM" id="SSF48371">
    <property type="entry name" value="ARM repeat"/>
    <property type="match status" value="1"/>
</dbReference>
<dbReference type="AlphaFoldDB" id="A0A3N3DZK7"/>
<reference evidence="2 3" key="1">
    <citation type="submission" date="2018-11" db="EMBL/GenBank/DDBJ databases">
        <title>Vibrio ponticus strain CAIM 1751 pathogenic for the snapper Lutjanus guttatus.</title>
        <authorList>
            <person name="Soto-Rodriguez S."/>
            <person name="Lozano-Olvera R."/>
            <person name="Gomez-Gil B."/>
        </authorList>
    </citation>
    <scope>NUCLEOTIDE SEQUENCE [LARGE SCALE GENOMIC DNA]</scope>
    <source>
        <strain evidence="2 3">CAIM 1751</strain>
    </source>
</reference>
<name>A0A3N3DZK7_9VIBR</name>
<dbReference type="Gene3D" id="1.25.40.10">
    <property type="entry name" value="Tetratricopeptide repeat domain"/>
    <property type="match status" value="1"/>
</dbReference>